<organism evidence="1 2">
    <name type="scientific">Panicum hallii var. hallii</name>
    <dbReference type="NCBI Taxonomy" id="1504633"/>
    <lineage>
        <taxon>Eukaryota</taxon>
        <taxon>Viridiplantae</taxon>
        <taxon>Streptophyta</taxon>
        <taxon>Embryophyta</taxon>
        <taxon>Tracheophyta</taxon>
        <taxon>Spermatophyta</taxon>
        <taxon>Magnoliopsida</taxon>
        <taxon>Liliopsida</taxon>
        <taxon>Poales</taxon>
        <taxon>Poaceae</taxon>
        <taxon>PACMAD clade</taxon>
        <taxon>Panicoideae</taxon>
        <taxon>Panicodae</taxon>
        <taxon>Paniceae</taxon>
        <taxon>Panicinae</taxon>
        <taxon>Panicum</taxon>
        <taxon>Panicum sect. Panicum</taxon>
    </lineage>
</organism>
<dbReference type="AlphaFoldDB" id="A0A2T7DKN8"/>
<protein>
    <submittedName>
        <fullName evidence="1">Uncharacterized protein</fullName>
    </submittedName>
</protein>
<proteinExistence type="predicted"/>
<keyword evidence="2" id="KW-1185">Reference proteome</keyword>
<evidence type="ECO:0000313" key="1">
    <source>
        <dbReference type="EMBL" id="PUZ56140.1"/>
    </source>
</evidence>
<accession>A0A2T7DKN8</accession>
<dbReference type="Gramene" id="PUZ56140">
    <property type="protein sequence ID" value="PUZ56140"/>
    <property type="gene ID" value="GQ55_5G271900"/>
</dbReference>
<sequence length="168" mass="19495">MAWPSWCPGALPCCVRHSTPTVRSRRPASHSRELRRSPALSSSYPYLRVESHCRHLPSNSYLQSHHASLSNSLTYPIMFFLPAVRDWRRRRGRSRTHKDRDVIRDEVGDARTEEHTYSGPHANDTRWVPQKRCSLEIDKKLLNGAETRMRMRQALREAGQLVTGEDIH</sequence>
<dbReference type="Proteomes" id="UP000244336">
    <property type="component" value="Chromosome 5"/>
</dbReference>
<dbReference type="EMBL" id="CM009753">
    <property type="protein sequence ID" value="PUZ56140.1"/>
    <property type="molecule type" value="Genomic_DNA"/>
</dbReference>
<evidence type="ECO:0000313" key="2">
    <source>
        <dbReference type="Proteomes" id="UP000244336"/>
    </source>
</evidence>
<gene>
    <name evidence="1" type="ORF">GQ55_5G271900</name>
</gene>
<name>A0A2T7DKN8_9POAL</name>
<reference evidence="1 2" key="1">
    <citation type="submission" date="2018-04" db="EMBL/GenBank/DDBJ databases">
        <title>WGS assembly of Panicum hallii var. hallii HAL2.</title>
        <authorList>
            <person name="Lovell J."/>
            <person name="Jenkins J."/>
            <person name="Lowry D."/>
            <person name="Mamidi S."/>
            <person name="Sreedasyam A."/>
            <person name="Weng X."/>
            <person name="Barry K."/>
            <person name="Bonette J."/>
            <person name="Campitelli B."/>
            <person name="Daum C."/>
            <person name="Gordon S."/>
            <person name="Gould B."/>
            <person name="Lipzen A."/>
            <person name="MacQueen A."/>
            <person name="Palacio-Mejia J."/>
            <person name="Plott C."/>
            <person name="Shakirov E."/>
            <person name="Shu S."/>
            <person name="Yoshinaga Y."/>
            <person name="Zane M."/>
            <person name="Rokhsar D."/>
            <person name="Grimwood J."/>
            <person name="Schmutz J."/>
            <person name="Juenger T."/>
        </authorList>
    </citation>
    <scope>NUCLEOTIDE SEQUENCE [LARGE SCALE GENOMIC DNA]</scope>
    <source>
        <strain evidence="2">cv. HAL2</strain>
    </source>
</reference>